<evidence type="ECO:0000256" key="9">
    <source>
        <dbReference type="HAMAP-Rule" id="MF_01987"/>
    </source>
</evidence>
<feature type="binding site" evidence="9">
    <location>
        <begin position="47"/>
        <end position="51"/>
    </location>
    <ligand>
        <name>substrate</name>
    </ligand>
</feature>
<dbReference type="PANTHER" id="PTHR10584:SF166">
    <property type="entry name" value="RIBOKINASE"/>
    <property type="match status" value="1"/>
</dbReference>
<comment type="subcellular location">
    <subcellularLocation>
        <location evidence="9">Cytoplasm</location>
    </subcellularLocation>
</comment>
<reference evidence="11 12" key="1">
    <citation type="submission" date="2021-04" db="EMBL/GenBank/DDBJ databases">
        <title>Ruania sp. nov., isolated from sandy soil of mangrove forest.</title>
        <authorList>
            <person name="Ge X."/>
            <person name="Huang R."/>
            <person name="Liu W."/>
        </authorList>
    </citation>
    <scope>NUCLEOTIDE SEQUENCE [LARGE SCALE GENOMIC DNA]</scope>
    <source>
        <strain evidence="11 12">N2-46</strain>
    </source>
</reference>
<feature type="binding site" evidence="9">
    <location>
        <position position="283"/>
    </location>
    <ligand>
        <name>ATP</name>
        <dbReference type="ChEBI" id="CHEBI:30616"/>
    </ligand>
</feature>
<evidence type="ECO:0000259" key="10">
    <source>
        <dbReference type="Pfam" id="PF00294"/>
    </source>
</evidence>
<dbReference type="SUPFAM" id="SSF53613">
    <property type="entry name" value="Ribokinase-like"/>
    <property type="match status" value="1"/>
</dbReference>
<keyword evidence="6 9" id="KW-0460">Magnesium</keyword>
<comment type="caution">
    <text evidence="9">Lacks conserved residue(s) required for the propagation of feature annotation.</text>
</comment>
<keyword evidence="12" id="KW-1185">Reference proteome</keyword>
<feature type="binding site" evidence="9">
    <location>
        <position position="148"/>
    </location>
    <ligand>
        <name>substrate</name>
    </ligand>
</feature>
<protein>
    <recommendedName>
        <fullName evidence="9">Deoxyribokinase</fullName>
        <shortName evidence="9">dRK</shortName>
        <ecNumber evidence="9">2.7.1.229</ecNumber>
    </recommendedName>
    <alternativeName>
        <fullName evidence="9">ATP:2-deoxy-D-ribose 5-phosphotransferase</fullName>
    </alternativeName>
</protein>
<dbReference type="InterPro" id="IPR011611">
    <property type="entry name" value="PfkB_dom"/>
</dbReference>
<evidence type="ECO:0000256" key="8">
    <source>
        <dbReference type="ARBA" id="ARBA00023277"/>
    </source>
</evidence>
<feature type="binding site" evidence="9">
    <location>
        <position position="255"/>
    </location>
    <ligand>
        <name>K(+)</name>
        <dbReference type="ChEBI" id="CHEBI:29103"/>
    </ligand>
</feature>
<feature type="site" description="Important for substrate specificity" evidence="9">
    <location>
        <position position="19"/>
    </location>
</feature>
<proteinExistence type="inferred from homology"/>
<accession>A0ABS7SDM0</accession>
<organism evidence="11 12">
    <name type="scientific">Occultella gossypii</name>
    <dbReference type="NCBI Taxonomy" id="2800820"/>
    <lineage>
        <taxon>Bacteria</taxon>
        <taxon>Bacillati</taxon>
        <taxon>Actinomycetota</taxon>
        <taxon>Actinomycetes</taxon>
        <taxon>Micrococcales</taxon>
        <taxon>Ruaniaceae</taxon>
        <taxon>Occultella</taxon>
    </lineage>
</organism>
<dbReference type="CDD" id="cd01174">
    <property type="entry name" value="ribokinase"/>
    <property type="match status" value="1"/>
</dbReference>
<dbReference type="PANTHER" id="PTHR10584">
    <property type="entry name" value="SUGAR KINASE"/>
    <property type="match status" value="1"/>
</dbReference>
<dbReference type="RefSeq" id="WP_223409261.1">
    <property type="nucleotide sequence ID" value="NZ_JAGSHT010000019.1"/>
</dbReference>
<dbReference type="InterPro" id="IPR011877">
    <property type="entry name" value="Ribokinase"/>
</dbReference>
<keyword evidence="1 9" id="KW-0808">Transferase</keyword>
<feature type="binding site" evidence="9">
    <location>
        <begin position="226"/>
        <end position="231"/>
    </location>
    <ligand>
        <name>ATP</name>
        <dbReference type="ChEBI" id="CHEBI:30616"/>
    </ligand>
</feature>
<evidence type="ECO:0000256" key="5">
    <source>
        <dbReference type="ARBA" id="ARBA00022840"/>
    </source>
</evidence>
<evidence type="ECO:0000256" key="4">
    <source>
        <dbReference type="ARBA" id="ARBA00022777"/>
    </source>
</evidence>
<comment type="function">
    <text evidence="9">Catalyzes the ATP-dependent phosphorylation of 2-deoxy-D-ribose to 2-deoxy-D-ribose 5-phosphate (dRib-5P), allowing the use of deoxyribose as the sole carbon source.</text>
</comment>
<evidence type="ECO:0000313" key="11">
    <source>
        <dbReference type="EMBL" id="MBZ2198436.1"/>
    </source>
</evidence>
<dbReference type="HAMAP" id="MF_01987">
    <property type="entry name" value="Ribokinase"/>
    <property type="match status" value="1"/>
</dbReference>
<keyword evidence="3 9" id="KW-0547">Nucleotide-binding</keyword>
<feature type="active site" description="Proton acceptor" evidence="9">
    <location>
        <position position="259"/>
    </location>
</feature>
<name>A0ABS7SDM0_9MICO</name>
<sequence length="315" mass="31766">MNAGPLMGRGGVCVLASFMYDLVATAPRRPGPGETLIGSHFATFVGGKGFNQAVAAARVGAATTVIGRLGEDLFGTEFREFLAGEGIGAVDLRTDPEHGTGVGLPVLDPAGQNSIIVIPRANLAVTVADVEAARDRIESAAVLLLQLELPMDATVHAARIARAAGVRVLLNPAPAATVPTDLMDAVDVLIPNEGELRQLTGAGPDEPVLDVARRAAAGRTHALIVTLGPDGALVLEPGRPEVHVPGHRVDVVDTIGAGDAFCGSLGARLAAGDALTEAVAFANAAAAVAVTRRGGAPAAPTRAEVLELAGAPVGT</sequence>
<feature type="binding site" evidence="9">
    <location>
        <position position="294"/>
    </location>
    <ligand>
        <name>K(+)</name>
        <dbReference type="ChEBI" id="CHEBI:29103"/>
    </ligand>
</feature>
<keyword evidence="2 9" id="KW-0479">Metal-binding</keyword>
<keyword evidence="4 9" id="KW-0418">Kinase</keyword>
<dbReference type="EC" id="2.7.1.229" evidence="9"/>
<feature type="binding site" evidence="9">
    <location>
        <position position="259"/>
    </location>
    <ligand>
        <name>substrate</name>
    </ligand>
</feature>
<comment type="caution">
    <text evidence="11">The sequence shown here is derived from an EMBL/GenBank/DDBJ whole genome shotgun (WGS) entry which is preliminary data.</text>
</comment>
<keyword evidence="9" id="KW-0963">Cytoplasm</keyword>
<evidence type="ECO:0000256" key="1">
    <source>
        <dbReference type="ARBA" id="ARBA00022679"/>
    </source>
</evidence>
<feature type="binding site" evidence="9">
    <location>
        <position position="253"/>
    </location>
    <ligand>
        <name>K(+)</name>
        <dbReference type="ChEBI" id="CHEBI:29103"/>
    </ligand>
</feature>
<comment type="similarity">
    <text evidence="9">Belongs to the carbohydrate kinase PfkB family. Deoxyribokinase subfamily.</text>
</comment>
<comment type="subunit">
    <text evidence="9">Homodimer.</text>
</comment>
<dbReference type="Proteomes" id="UP000826651">
    <property type="component" value="Unassembled WGS sequence"/>
</dbReference>
<evidence type="ECO:0000313" key="12">
    <source>
        <dbReference type="Proteomes" id="UP000826651"/>
    </source>
</evidence>
<evidence type="ECO:0000256" key="2">
    <source>
        <dbReference type="ARBA" id="ARBA00022723"/>
    </source>
</evidence>
<keyword evidence="7 9" id="KW-0630">Potassium</keyword>
<gene>
    <name evidence="9" type="primary">deoK</name>
    <name evidence="11" type="ORF">KCQ71_19955</name>
</gene>
<keyword evidence="5 9" id="KW-0067">ATP-binding</keyword>
<feature type="binding site" evidence="9">
    <location>
        <position position="192"/>
    </location>
    <ligand>
        <name>ATP</name>
        <dbReference type="ChEBI" id="CHEBI:30616"/>
    </ligand>
</feature>
<evidence type="ECO:0000256" key="3">
    <source>
        <dbReference type="ARBA" id="ARBA00022741"/>
    </source>
</evidence>
<dbReference type="EMBL" id="JAGSHT010000019">
    <property type="protein sequence ID" value="MBZ2198436.1"/>
    <property type="molecule type" value="Genomic_DNA"/>
</dbReference>
<feature type="binding site" evidence="9">
    <location>
        <begin position="19"/>
        <end position="21"/>
    </location>
    <ligand>
        <name>substrate</name>
    </ligand>
</feature>
<feature type="domain" description="Carbohydrate kinase PfkB" evidence="10">
    <location>
        <begin position="12"/>
        <end position="301"/>
    </location>
</feature>
<comment type="cofactor">
    <cofactor evidence="9">
        <name>Mg(2+)</name>
        <dbReference type="ChEBI" id="CHEBI:18420"/>
    </cofactor>
</comment>
<dbReference type="Pfam" id="PF00294">
    <property type="entry name" value="PfkB"/>
    <property type="match status" value="1"/>
</dbReference>
<keyword evidence="8 9" id="KW-0119">Carbohydrate metabolism</keyword>
<dbReference type="PRINTS" id="PR00990">
    <property type="entry name" value="RIBOKINASE"/>
</dbReference>
<dbReference type="InterPro" id="IPR002139">
    <property type="entry name" value="Ribo/fructo_kinase"/>
</dbReference>
<dbReference type="InterPro" id="IPR029056">
    <property type="entry name" value="Ribokinase-like"/>
</dbReference>
<feature type="binding site" evidence="9">
    <location>
        <begin position="258"/>
        <end position="259"/>
    </location>
    <ligand>
        <name>ATP</name>
        <dbReference type="ChEBI" id="CHEBI:30616"/>
    </ligand>
</feature>
<evidence type="ECO:0000256" key="7">
    <source>
        <dbReference type="ARBA" id="ARBA00022958"/>
    </source>
</evidence>
<feature type="binding site" evidence="9">
    <location>
        <position position="289"/>
    </location>
    <ligand>
        <name>K(+)</name>
        <dbReference type="ChEBI" id="CHEBI:29103"/>
    </ligand>
</feature>
<dbReference type="Gene3D" id="3.40.1190.20">
    <property type="match status" value="1"/>
</dbReference>
<comment type="catalytic activity">
    <reaction evidence="9">
        <text>2-deoxy-D-ribose + ATP = 2-deoxy-D-ribose 5-phosphate + ADP + H(+)</text>
        <dbReference type="Rhea" id="RHEA:30871"/>
        <dbReference type="ChEBI" id="CHEBI:15378"/>
        <dbReference type="ChEBI" id="CHEBI:30616"/>
        <dbReference type="ChEBI" id="CHEBI:62877"/>
        <dbReference type="ChEBI" id="CHEBI:90761"/>
        <dbReference type="ChEBI" id="CHEBI:456216"/>
        <dbReference type="EC" id="2.7.1.229"/>
    </reaction>
</comment>
<evidence type="ECO:0000256" key="6">
    <source>
        <dbReference type="ARBA" id="ARBA00022842"/>
    </source>
</evidence>
<feature type="binding site" evidence="9">
    <location>
        <position position="292"/>
    </location>
    <ligand>
        <name>K(+)</name>
        <dbReference type="ChEBI" id="CHEBI:29103"/>
    </ligand>
</feature>